<dbReference type="PANTHER" id="PTHR34213:SF2">
    <property type="entry name" value="NUCLEAR TRANSPORT FACTOR 2 (NTF2) FAMILY PROTEIN"/>
    <property type="match status" value="1"/>
</dbReference>
<accession>A0A2K1JIN3</accession>
<dbReference type="KEGG" id="ppp:112290968"/>
<keyword evidence="3" id="KW-1185">Reference proteome</keyword>
<evidence type="ECO:0000313" key="1">
    <source>
        <dbReference type="EMBL" id="PNR41403.1"/>
    </source>
</evidence>
<dbReference type="RefSeq" id="XP_024393630.1">
    <property type="nucleotide sequence ID" value="XM_024537862.2"/>
</dbReference>
<reference evidence="2" key="3">
    <citation type="submission" date="2020-12" db="UniProtKB">
        <authorList>
            <consortium name="EnsemblPlants"/>
        </authorList>
    </citation>
    <scope>IDENTIFICATION</scope>
</reference>
<proteinExistence type="predicted"/>
<dbReference type="PaxDb" id="3218-PP1S34_249V6.1"/>
<evidence type="ECO:0008006" key="4">
    <source>
        <dbReference type="Google" id="ProtNLM"/>
    </source>
</evidence>
<dbReference type="SUPFAM" id="SSF54427">
    <property type="entry name" value="NTF2-like"/>
    <property type="match status" value="1"/>
</dbReference>
<dbReference type="EnsemblPlants" id="Pp3c14_20980V3.2">
    <property type="protein sequence ID" value="Pp3c14_20980V3.2"/>
    <property type="gene ID" value="Pp3c14_20980"/>
</dbReference>
<dbReference type="Gene3D" id="3.10.450.50">
    <property type="match status" value="1"/>
</dbReference>
<name>A0A2K1JIN3_PHYPA</name>
<dbReference type="InterPro" id="IPR032710">
    <property type="entry name" value="NTF2-like_dom_sf"/>
</dbReference>
<dbReference type="STRING" id="3218.A0A2K1JIN3"/>
<dbReference type="GeneID" id="112290968"/>
<dbReference type="Gramene" id="Pp3c14_20980V3.1">
    <property type="protein sequence ID" value="Pp3c14_20980V3.1"/>
    <property type="gene ID" value="Pp3c14_20980"/>
</dbReference>
<dbReference type="EMBL" id="ABEU02000014">
    <property type="protein sequence ID" value="PNR41403.1"/>
    <property type="molecule type" value="Genomic_DNA"/>
</dbReference>
<dbReference type="Gramene" id="Pp3c14_20980V3.2">
    <property type="protein sequence ID" value="Pp3c14_20980V3.2"/>
    <property type="gene ID" value="Pp3c14_20980"/>
</dbReference>
<sequence>MADNRGTPTGMDSVDTSKELGRIATQIIPHLLNLYNCTSTAADYEIYAPNATFEDPLMRAHGVSQIKSAFYSIPKVFSEAEIVEYTVELEEDKTPSSGEIRLDTQQHYKFLSKTIDMSSVIKLRVEGGKIVRHEDLWEGNPLWNRHTVRVPLVGQAVEAWRRGNMLITNTLMCFGKD</sequence>
<dbReference type="Proteomes" id="UP000006727">
    <property type="component" value="Chromosome 14"/>
</dbReference>
<organism evidence="1">
    <name type="scientific">Physcomitrium patens</name>
    <name type="common">Spreading-leaved earth moss</name>
    <name type="synonym">Physcomitrella patens</name>
    <dbReference type="NCBI Taxonomy" id="3218"/>
    <lineage>
        <taxon>Eukaryota</taxon>
        <taxon>Viridiplantae</taxon>
        <taxon>Streptophyta</taxon>
        <taxon>Embryophyta</taxon>
        <taxon>Bryophyta</taxon>
        <taxon>Bryophytina</taxon>
        <taxon>Bryopsida</taxon>
        <taxon>Funariidae</taxon>
        <taxon>Funariales</taxon>
        <taxon>Funariaceae</taxon>
        <taxon>Physcomitrium</taxon>
    </lineage>
</organism>
<dbReference type="AlphaFoldDB" id="A0A2K1JIN3"/>
<dbReference type="EnsemblPlants" id="Pp3c14_20980V3.1">
    <property type="protein sequence ID" value="Pp3c14_20980V3.1"/>
    <property type="gene ID" value="Pp3c14_20980"/>
</dbReference>
<dbReference type="OrthoDB" id="2400485at2759"/>
<protein>
    <recommendedName>
        <fullName evidence="4">SnoaL-like domain-containing protein</fullName>
    </recommendedName>
</protein>
<gene>
    <name evidence="2" type="primary">LOC112290968</name>
    <name evidence="1" type="ORF">PHYPA_018806</name>
</gene>
<evidence type="ECO:0000313" key="2">
    <source>
        <dbReference type="EnsemblPlants" id="Pp3c14_20980V3.1"/>
    </source>
</evidence>
<dbReference type="PANTHER" id="PTHR34213">
    <property type="entry name" value="NUCLEAR TRANSPORT FACTOR 2 (NTF2) FAMILY PROTEIN"/>
    <property type="match status" value="1"/>
</dbReference>
<reference evidence="1 3" key="1">
    <citation type="journal article" date="2008" name="Science">
        <title>The Physcomitrella genome reveals evolutionary insights into the conquest of land by plants.</title>
        <authorList>
            <person name="Rensing S."/>
            <person name="Lang D."/>
            <person name="Zimmer A."/>
            <person name="Terry A."/>
            <person name="Salamov A."/>
            <person name="Shapiro H."/>
            <person name="Nishiyama T."/>
            <person name="Perroud P.-F."/>
            <person name="Lindquist E."/>
            <person name="Kamisugi Y."/>
            <person name="Tanahashi T."/>
            <person name="Sakakibara K."/>
            <person name="Fujita T."/>
            <person name="Oishi K."/>
            <person name="Shin-I T."/>
            <person name="Kuroki Y."/>
            <person name="Toyoda A."/>
            <person name="Suzuki Y."/>
            <person name="Hashimoto A."/>
            <person name="Yamaguchi K."/>
            <person name="Sugano A."/>
            <person name="Kohara Y."/>
            <person name="Fujiyama A."/>
            <person name="Anterola A."/>
            <person name="Aoki S."/>
            <person name="Ashton N."/>
            <person name="Barbazuk W.B."/>
            <person name="Barker E."/>
            <person name="Bennetzen J."/>
            <person name="Bezanilla M."/>
            <person name="Blankenship R."/>
            <person name="Cho S.H."/>
            <person name="Dutcher S."/>
            <person name="Estelle M."/>
            <person name="Fawcett J.A."/>
            <person name="Gundlach H."/>
            <person name="Hanada K."/>
            <person name="Heyl A."/>
            <person name="Hicks K.A."/>
            <person name="Hugh J."/>
            <person name="Lohr M."/>
            <person name="Mayer K."/>
            <person name="Melkozernov A."/>
            <person name="Murata T."/>
            <person name="Nelson D."/>
            <person name="Pils B."/>
            <person name="Prigge M."/>
            <person name="Reiss B."/>
            <person name="Renner T."/>
            <person name="Rombauts S."/>
            <person name="Rushton P."/>
            <person name="Sanderfoot A."/>
            <person name="Schween G."/>
            <person name="Shiu S.-H."/>
            <person name="Stueber K."/>
            <person name="Theodoulou F.L."/>
            <person name="Tu H."/>
            <person name="Van de Peer Y."/>
            <person name="Verrier P.J."/>
            <person name="Waters E."/>
            <person name="Wood A."/>
            <person name="Yang L."/>
            <person name="Cove D."/>
            <person name="Cuming A."/>
            <person name="Hasebe M."/>
            <person name="Lucas S."/>
            <person name="Mishler D.B."/>
            <person name="Reski R."/>
            <person name="Grigoriev I."/>
            <person name="Quatrano R.S."/>
            <person name="Boore J.L."/>
        </authorList>
    </citation>
    <scope>NUCLEOTIDE SEQUENCE [LARGE SCALE GENOMIC DNA]</scope>
    <source>
        <strain evidence="2 3">cv. Gransden 2004</strain>
    </source>
</reference>
<reference evidence="1 3" key="2">
    <citation type="journal article" date="2018" name="Plant J.">
        <title>The Physcomitrella patens chromosome-scale assembly reveals moss genome structure and evolution.</title>
        <authorList>
            <person name="Lang D."/>
            <person name="Ullrich K.K."/>
            <person name="Murat F."/>
            <person name="Fuchs J."/>
            <person name="Jenkins J."/>
            <person name="Haas F.B."/>
            <person name="Piednoel M."/>
            <person name="Gundlach H."/>
            <person name="Van Bel M."/>
            <person name="Meyberg R."/>
            <person name="Vives C."/>
            <person name="Morata J."/>
            <person name="Symeonidi A."/>
            <person name="Hiss M."/>
            <person name="Muchero W."/>
            <person name="Kamisugi Y."/>
            <person name="Saleh O."/>
            <person name="Blanc G."/>
            <person name="Decker E.L."/>
            <person name="van Gessel N."/>
            <person name="Grimwood J."/>
            <person name="Hayes R.D."/>
            <person name="Graham S.W."/>
            <person name="Gunter L.E."/>
            <person name="McDaniel S.F."/>
            <person name="Hoernstein S.N.W."/>
            <person name="Larsson A."/>
            <person name="Li F.W."/>
            <person name="Perroud P.F."/>
            <person name="Phillips J."/>
            <person name="Ranjan P."/>
            <person name="Rokshar D.S."/>
            <person name="Rothfels C.J."/>
            <person name="Schneider L."/>
            <person name="Shu S."/>
            <person name="Stevenson D.W."/>
            <person name="Thummler F."/>
            <person name="Tillich M."/>
            <person name="Villarreal Aguilar J.C."/>
            <person name="Widiez T."/>
            <person name="Wong G.K."/>
            <person name="Wymore A."/>
            <person name="Zhang Y."/>
            <person name="Zimmer A.D."/>
            <person name="Quatrano R.S."/>
            <person name="Mayer K.F.X."/>
            <person name="Goodstein D."/>
            <person name="Casacuberta J.M."/>
            <person name="Vandepoele K."/>
            <person name="Reski R."/>
            <person name="Cuming A.C."/>
            <person name="Tuskan G.A."/>
            <person name="Maumus F."/>
            <person name="Salse J."/>
            <person name="Schmutz J."/>
            <person name="Rensing S.A."/>
        </authorList>
    </citation>
    <scope>NUCLEOTIDE SEQUENCE [LARGE SCALE GENOMIC DNA]</scope>
    <source>
        <strain evidence="2 3">cv. Gransden 2004</strain>
    </source>
</reference>
<evidence type="ECO:0000313" key="3">
    <source>
        <dbReference type="Proteomes" id="UP000006727"/>
    </source>
</evidence>